<dbReference type="InterPro" id="IPR001917">
    <property type="entry name" value="Aminotrans_II_pyridoxalP_BS"/>
</dbReference>
<dbReference type="InterPro" id="IPR015422">
    <property type="entry name" value="PyrdxlP-dep_Trfase_small"/>
</dbReference>
<dbReference type="GO" id="GO:0009102">
    <property type="term" value="P:biotin biosynthetic process"/>
    <property type="evidence" value="ECO:0007669"/>
    <property type="project" value="UniProtKB-KW"/>
</dbReference>
<comment type="subunit">
    <text evidence="4">Homodimer.</text>
</comment>
<dbReference type="PANTHER" id="PTHR13693:SF100">
    <property type="entry name" value="8-AMINO-7-OXONONANOATE SYNTHASE"/>
    <property type="match status" value="1"/>
</dbReference>
<keyword evidence="8 12" id="KW-0663">Pyridoxal phosphate</keyword>
<dbReference type="Gene3D" id="3.90.1150.10">
    <property type="entry name" value="Aspartate Aminotransferase, domain 1"/>
    <property type="match status" value="1"/>
</dbReference>
<accession>A0A1P8WDB2</accession>
<keyword evidence="6 14" id="KW-0808">Transferase</keyword>
<evidence type="ECO:0000313" key="15">
    <source>
        <dbReference type="Proteomes" id="UP000187735"/>
    </source>
</evidence>
<evidence type="ECO:0000256" key="6">
    <source>
        <dbReference type="ARBA" id="ARBA00022679"/>
    </source>
</evidence>
<dbReference type="KEGG" id="fmr:Fuma_01669"/>
<dbReference type="AlphaFoldDB" id="A0A1P8WDB2"/>
<protein>
    <recommendedName>
        <fullName evidence="5">8-amino-7-oxononanoate synthase</fullName>
        <ecNumber evidence="5">2.3.1.47</ecNumber>
    </recommendedName>
    <alternativeName>
        <fullName evidence="9">7-keto-8-amino-pelargonic acid synthase</fullName>
    </alternativeName>
    <alternativeName>
        <fullName evidence="10">8-amino-7-ketopelargonate synthase</fullName>
    </alternativeName>
</protein>
<dbReference type="SUPFAM" id="SSF53383">
    <property type="entry name" value="PLP-dependent transferases"/>
    <property type="match status" value="1"/>
</dbReference>
<comment type="pathway">
    <text evidence="2">Cofactor biosynthesis; biotin biosynthesis.</text>
</comment>
<evidence type="ECO:0000256" key="10">
    <source>
        <dbReference type="ARBA" id="ARBA00033381"/>
    </source>
</evidence>
<dbReference type="OrthoDB" id="9807157at2"/>
<reference evidence="14 15" key="1">
    <citation type="journal article" date="2016" name="Front. Microbiol.">
        <title>Fuerstia marisgermanicae gen. nov., sp. nov., an Unusual Member of the Phylum Planctomycetes from the German Wadden Sea.</title>
        <authorList>
            <person name="Kohn T."/>
            <person name="Heuer A."/>
            <person name="Jogler M."/>
            <person name="Vollmers J."/>
            <person name="Boedeker C."/>
            <person name="Bunk B."/>
            <person name="Rast P."/>
            <person name="Borchert D."/>
            <person name="Glockner I."/>
            <person name="Freese H.M."/>
            <person name="Klenk H.P."/>
            <person name="Overmann J."/>
            <person name="Kaster A.K."/>
            <person name="Rohde M."/>
            <person name="Wiegand S."/>
            <person name="Jogler C."/>
        </authorList>
    </citation>
    <scope>NUCLEOTIDE SEQUENCE [LARGE SCALE GENOMIC DNA]</scope>
    <source>
        <strain evidence="14 15">NH11</strain>
    </source>
</reference>
<comment type="cofactor">
    <cofactor evidence="1 12">
        <name>pyridoxal 5'-phosphate</name>
        <dbReference type="ChEBI" id="CHEBI:597326"/>
    </cofactor>
</comment>
<evidence type="ECO:0000256" key="8">
    <source>
        <dbReference type="ARBA" id="ARBA00022898"/>
    </source>
</evidence>
<sequence>MTDQSFENRVQQRLQELHDQQRFRAANVVQLLADGRCEIDGQAIINFGGNDYLGLAHEVGRVFREEAVTQVGATASALVAGRSQLHRDLENALAAFEATEAALLFPTGYAANLGVLTGLVEDGDAVFCDRDNHASIIDAARASAGKMLVYRRDRLAALQQSLAKRRHEFRNVFLVTDGVFSMDGTVAPLAELCDLAEQFDARVIVDEAHGTGVLGTHGRGACDLAGGNDGASVEDRVLLRVGTMSKAMGGLGGFAVSTQPVIDLLRNTARTQFYSTALPPAMCAAMLESLRIITSEPERRERVQQLTELAHNEIVARGLSTVPGGVTPIVPVIVPGEAAVMKASSGLREAGYFVPAIRTPTVRAGAERLRLSFGVHHSEEAVTSVLAAISDLTSGLAAGF</sequence>
<dbReference type="PROSITE" id="PS00599">
    <property type="entry name" value="AA_TRANSFER_CLASS_2"/>
    <property type="match status" value="1"/>
</dbReference>
<evidence type="ECO:0000256" key="11">
    <source>
        <dbReference type="ARBA" id="ARBA00047715"/>
    </source>
</evidence>
<dbReference type="Gene3D" id="3.40.640.10">
    <property type="entry name" value="Type I PLP-dependent aspartate aminotransferase-like (Major domain)"/>
    <property type="match status" value="1"/>
</dbReference>
<evidence type="ECO:0000256" key="1">
    <source>
        <dbReference type="ARBA" id="ARBA00001933"/>
    </source>
</evidence>
<dbReference type="Pfam" id="PF00155">
    <property type="entry name" value="Aminotran_1_2"/>
    <property type="match status" value="1"/>
</dbReference>
<name>A0A1P8WDB2_9PLAN</name>
<evidence type="ECO:0000313" key="14">
    <source>
        <dbReference type="EMBL" id="APZ92065.1"/>
    </source>
</evidence>
<evidence type="ECO:0000256" key="4">
    <source>
        <dbReference type="ARBA" id="ARBA00011738"/>
    </source>
</evidence>
<dbReference type="InterPro" id="IPR015421">
    <property type="entry name" value="PyrdxlP-dep_Trfase_major"/>
</dbReference>
<dbReference type="EMBL" id="CP017641">
    <property type="protein sequence ID" value="APZ92065.1"/>
    <property type="molecule type" value="Genomic_DNA"/>
</dbReference>
<dbReference type="RefSeq" id="WP_077023730.1">
    <property type="nucleotide sequence ID" value="NZ_CP017641.1"/>
</dbReference>
<keyword evidence="7" id="KW-0093">Biotin biosynthesis</keyword>
<evidence type="ECO:0000256" key="5">
    <source>
        <dbReference type="ARBA" id="ARBA00013187"/>
    </source>
</evidence>
<evidence type="ECO:0000256" key="9">
    <source>
        <dbReference type="ARBA" id="ARBA00032610"/>
    </source>
</evidence>
<dbReference type="STRING" id="1891926.Fuma_01669"/>
<proteinExistence type="inferred from homology"/>
<comment type="similarity">
    <text evidence="3">Belongs to the class-II pyridoxal-phosphate-dependent aminotransferase family. BioF subfamily.</text>
</comment>
<dbReference type="InterPro" id="IPR004839">
    <property type="entry name" value="Aminotransferase_I/II_large"/>
</dbReference>
<feature type="domain" description="Aminotransferase class I/classII large" evidence="13">
    <location>
        <begin position="44"/>
        <end position="389"/>
    </location>
</feature>
<dbReference type="GO" id="GO:0030170">
    <property type="term" value="F:pyridoxal phosphate binding"/>
    <property type="evidence" value="ECO:0007669"/>
    <property type="project" value="InterPro"/>
</dbReference>
<evidence type="ECO:0000256" key="12">
    <source>
        <dbReference type="RuleBase" id="RU003693"/>
    </source>
</evidence>
<dbReference type="InterPro" id="IPR050087">
    <property type="entry name" value="AON_synthase_class-II"/>
</dbReference>
<dbReference type="InterPro" id="IPR015424">
    <property type="entry name" value="PyrdxlP-dep_Trfase"/>
</dbReference>
<comment type="catalytic activity">
    <reaction evidence="11">
        <text>6-carboxyhexanoyl-[ACP] + L-alanine + H(+) = (8S)-8-amino-7-oxononanoate + holo-[ACP] + CO2</text>
        <dbReference type="Rhea" id="RHEA:42288"/>
        <dbReference type="Rhea" id="RHEA-COMP:9685"/>
        <dbReference type="Rhea" id="RHEA-COMP:9955"/>
        <dbReference type="ChEBI" id="CHEBI:15378"/>
        <dbReference type="ChEBI" id="CHEBI:16526"/>
        <dbReference type="ChEBI" id="CHEBI:57972"/>
        <dbReference type="ChEBI" id="CHEBI:64479"/>
        <dbReference type="ChEBI" id="CHEBI:78846"/>
        <dbReference type="ChEBI" id="CHEBI:149468"/>
        <dbReference type="EC" id="2.3.1.47"/>
    </reaction>
</comment>
<dbReference type="EC" id="2.3.1.47" evidence="5"/>
<organism evidence="14 15">
    <name type="scientific">Fuerstiella marisgermanici</name>
    <dbReference type="NCBI Taxonomy" id="1891926"/>
    <lineage>
        <taxon>Bacteria</taxon>
        <taxon>Pseudomonadati</taxon>
        <taxon>Planctomycetota</taxon>
        <taxon>Planctomycetia</taxon>
        <taxon>Planctomycetales</taxon>
        <taxon>Planctomycetaceae</taxon>
        <taxon>Fuerstiella</taxon>
    </lineage>
</organism>
<dbReference type="Proteomes" id="UP000187735">
    <property type="component" value="Chromosome"/>
</dbReference>
<dbReference type="PANTHER" id="PTHR13693">
    <property type="entry name" value="CLASS II AMINOTRANSFERASE/8-AMINO-7-OXONONANOATE SYNTHASE"/>
    <property type="match status" value="1"/>
</dbReference>
<dbReference type="GO" id="GO:0008710">
    <property type="term" value="F:8-amino-7-oxononanoate synthase activity"/>
    <property type="evidence" value="ECO:0007669"/>
    <property type="project" value="UniProtKB-EC"/>
</dbReference>
<evidence type="ECO:0000259" key="13">
    <source>
        <dbReference type="Pfam" id="PF00155"/>
    </source>
</evidence>
<keyword evidence="14" id="KW-0012">Acyltransferase</keyword>
<gene>
    <name evidence="14" type="primary">bioF</name>
    <name evidence="14" type="ORF">Fuma_01669</name>
</gene>
<evidence type="ECO:0000256" key="7">
    <source>
        <dbReference type="ARBA" id="ARBA00022756"/>
    </source>
</evidence>
<evidence type="ECO:0000256" key="3">
    <source>
        <dbReference type="ARBA" id="ARBA00010008"/>
    </source>
</evidence>
<keyword evidence="15" id="KW-1185">Reference proteome</keyword>
<evidence type="ECO:0000256" key="2">
    <source>
        <dbReference type="ARBA" id="ARBA00004746"/>
    </source>
</evidence>